<name>A0A502LGZ3_HAEHA</name>
<proteinExistence type="predicted"/>
<dbReference type="AlphaFoldDB" id="A0A502LGZ3"/>
<comment type="caution">
    <text evidence="2">The sequence shown here is derived from an EMBL/GenBank/DDBJ whole genome shotgun (WGS) entry which is preliminary data.</text>
</comment>
<feature type="domain" description="DUF4422" evidence="1">
    <location>
        <begin position="7"/>
        <end position="232"/>
    </location>
</feature>
<dbReference type="RefSeq" id="WP_140450226.1">
    <property type="nucleotide sequence ID" value="NZ_QEPL01000008.1"/>
</dbReference>
<dbReference type="Proteomes" id="UP000316282">
    <property type="component" value="Unassembled WGS sequence"/>
</dbReference>
<reference evidence="2 3" key="1">
    <citation type="submission" date="2019-01" db="EMBL/GenBank/DDBJ databases">
        <title>Comparative genomic analysis identifies haemin-independent Haemophilus haemolyticus: a formal re-classification of Haemophilus intermedius.</title>
        <authorList>
            <person name="Harris T.M."/>
            <person name="Price E.P."/>
            <person name="Sarovich D.S."/>
            <person name="Norskov-Lauritsen N."/>
            <person name="Beissbarth J."/>
            <person name="Chang A.B."/>
            <person name="Smith-Vaughan H.C."/>
        </authorList>
    </citation>
    <scope>NUCLEOTIDE SEQUENCE [LARGE SCALE GENOMIC DNA]</scope>
    <source>
        <strain evidence="2 3">60982 B Hi-1</strain>
    </source>
</reference>
<dbReference type="Pfam" id="PF14393">
    <property type="entry name" value="DUF4422"/>
    <property type="match status" value="1"/>
</dbReference>
<organism evidence="2 3">
    <name type="scientific">Haemophilus haemolyticus</name>
    <dbReference type="NCBI Taxonomy" id="726"/>
    <lineage>
        <taxon>Bacteria</taxon>
        <taxon>Pseudomonadati</taxon>
        <taxon>Pseudomonadota</taxon>
        <taxon>Gammaproteobacteria</taxon>
        <taxon>Pasteurellales</taxon>
        <taxon>Pasteurellaceae</taxon>
        <taxon>Haemophilus</taxon>
    </lineage>
</organism>
<accession>A0A502LGZ3</accession>
<evidence type="ECO:0000259" key="1">
    <source>
        <dbReference type="Pfam" id="PF14393"/>
    </source>
</evidence>
<evidence type="ECO:0000313" key="2">
    <source>
        <dbReference type="EMBL" id="TPH23460.1"/>
    </source>
</evidence>
<gene>
    <name evidence="2" type="ORF">EUX52_00175</name>
</gene>
<evidence type="ECO:0000313" key="3">
    <source>
        <dbReference type="Proteomes" id="UP000316282"/>
    </source>
</evidence>
<protein>
    <submittedName>
        <fullName evidence="2">DUF4422 domain-containing protein</fullName>
    </submittedName>
</protein>
<sequence length="247" mass="29915">MKDKDVKIFIATHKKFDMPEGIDRTVYLPFQVGIGDDLGYMRENNRNNIAEKNANFCELTLLYYIWKNIYSDIIGLVHYRRYLFKKNKFKKIGPFYIPCKRYYTILDRKDILSILNKYDVILPRVNNIFEKSIKEQYGLTHHIDDWNIISEIVSEKYPEYIGDFRIIEDGKKFYGCNMFIAKKEIITPYFEWVFDILFEAEKRCDISDYSDYQKRIFGFLSERLFTIWLHHNRSSLKIFETKMRLIE</sequence>
<dbReference type="EMBL" id="SDPD01000001">
    <property type="protein sequence ID" value="TPH23460.1"/>
    <property type="molecule type" value="Genomic_DNA"/>
</dbReference>
<dbReference type="InterPro" id="IPR025536">
    <property type="entry name" value="DUF4422"/>
</dbReference>